<sequence length="93" mass="10129">MKQVKVRSAVRVKRLPVVAAIPTDEGSYFEGGLATPRLGGQTKSIGSLEIEETLTPGAGDAGRRFVIQIEIPMNEFMVASPESQHVEAHVRKR</sequence>
<dbReference type="EMBL" id="JAFNEN010000939">
    <property type="protein sequence ID" value="KAG8175905.1"/>
    <property type="molecule type" value="Genomic_DNA"/>
</dbReference>
<evidence type="ECO:0000313" key="2">
    <source>
        <dbReference type="Proteomes" id="UP000827092"/>
    </source>
</evidence>
<gene>
    <name evidence="1" type="ORF">JTE90_015009</name>
</gene>
<organism evidence="1 2">
    <name type="scientific">Oedothorax gibbosus</name>
    <dbReference type="NCBI Taxonomy" id="931172"/>
    <lineage>
        <taxon>Eukaryota</taxon>
        <taxon>Metazoa</taxon>
        <taxon>Ecdysozoa</taxon>
        <taxon>Arthropoda</taxon>
        <taxon>Chelicerata</taxon>
        <taxon>Arachnida</taxon>
        <taxon>Araneae</taxon>
        <taxon>Araneomorphae</taxon>
        <taxon>Entelegynae</taxon>
        <taxon>Araneoidea</taxon>
        <taxon>Linyphiidae</taxon>
        <taxon>Erigoninae</taxon>
        <taxon>Oedothorax</taxon>
    </lineage>
</organism>
<dbReference type="AlphaFoldDB" id="A0AAV6TV30"/>
<dbReference type="Proteomes" id="UP000827092">
    <property type="component" value="Unassembled WGS sequence"/>
</dbReference>
<reference evidence="1 2" key="1">
    <citation type="journal article" date="2022" name="Nat. Ecol. Evol.">
        <title>A masculinizing supergene underlies an exaggerated male reproductive morph in a spider.</title>
        <authorList>
            <person name="Hendrickx F."/>
            <person name="De Corte Z."/>
            <person name="Sonet G."/>
            <person name="Van Belleghem S.M."/>
            <person name="Kostlbacher S."/>
            <person name="Vangestel C."/>
        </authorList>
    </citation>
    <scope>NUCLEOTIDE SEQUENCE [LARGE SCALE GENOMIC DNA]</scope>
    <source>
        <strain evidence="1">W744_W776</strain>
    </source>
</reference>
<comment type="caution">
    <text evidence="1">The sequence shown here is derived from an EMBL/GenBank/DDBJ whole genome shotgun (WGS) entry which is preliminary data.</text>
</comment>
<accession>A0AAV6TV30</accession>
<proteinExistence type="predicted"/>
<evidence type="ECO:0000313" key="1">
    <source>
        <dbReference type="EMBL" id="KAG8175905.1"/>
    </source>
</evidence>
<keyword evidence="2" id="KW-1185">Reference proteome</keyword>
<name>A0AAV6TV30_9ARAC</name>
<protein>
    <submittedName>
        <fullName evidence="1">Uncharacterized protein</fullName>
    </submittedName>
</protein>